<proteinExistence type="predicted"/>
<comment type="caution">
    <text evidence="2">The sequence shown here is derived from an EMBL/GenBank/DDBJ whole genome shotgun (WGS) entry which is preliminary data.</text>
</comment>
<dbReference type="InterPro" id="IPR000182">
    <property type="entry name" value="GNAT_dom"/>
</dbReference>
<feature type="domain" description="N-acetyltransferase" evidence="1">
    <location>
        <begin position="10"/>
        <end position="171"/>
    </location>
</feature>
<dbReference type="GO" id="GO:0016747">
    <property type="term" value="F:acyltransferase activity, transferring groups other than amino-acyl groups"/>
    <property type="evidence" value="ECO:0007669"/>
    <property type="project" value="InterPro"/>
</dbReference>
<organism evidence="2 3">
    <name type="scientific">Asaia bogorensis</name>
    <dbReference type="NCBI Taxonomy" id="91915"/>
    <lineage>
        <taxon>Bacteria</taxon>
        <taxon>Pseudomonadati</taxon>
        <taxon>Pseudomonadota</taxon>
        <taxon>Alphaproteobacteria</taxon>
        <taxon>Acetobacterales</taxon>
        <taxon>Acetobacteraceae</taxon>
        <taxon>Asaia</taxon>
    </lineage>
</organism>
<dbReference type="PANTHER" id="PTHR43792">
    <property type="entry name" value="GNAT FAMILY, PUTATIVE (AFU_ORTHOLOGUE AFUA_3G00765)-RELATED-RELATED"/>
    <property type="match status" value="1"/>
</dbReference>
<evidence type="ECO:0000313" key="2">
    <source>
        <dbReference type="EMBL" id="CDG38239.1"/>
    </source>
</evidence>
<dbReference type="Pfam" id="PF13302">
    <property type="entry name" value="Acetyltransf_3"/>
    <property type="match status" value="1"/>
</dbReference>
<sequence>MTREFDTTNLCFRLPARQDLEALADMRADPVATRYTGGQPASRNESWDRLIRYRGYWGILGYGYWCVRERLTGRFVGTIGFGEARRGIEPSLDGYPEAGWVLASWCHGRGYGGEGVAAALDWLDTQTDHRVARCIIDPDNLASMKLARRHGFGPLARTRYLGSVIDVLERQRGGVTICPDPGPVPDAE</sequence>
<dbReference type="InterPro" id="IPR051531">
    <property type="entry name" value="N-acetyltransferase"/>
</dbReference>
<dbReference type="PROSITE" id="PS51186">
    <property type="entry name" value="GNAT"/>
    <property type="match status" value="1"/>
</dbReference>
<dbReference type="AlphaFoldDB" id="A0A060QAW4"/>
<dbReference type="SUPFAM" id="SSF55729">
    <property type="entry name" value="Acyl-CoA N-acyltransferases (Nat)"/>
    <property type="match status" value="1"/>
</dbReference>
<reference evidence="2 3" key="1">
    <citation type="journal article" date="2014" name="Genome Biol. Evol.">
        <title>Acetic acid bacteria genomes reveal functional traits for adaptation to life in insect guts.</title>
        <authorList>
            <person name="Chouaia B."/>
            <person name="Gaiarsa S."/>
            <person name="Crotti E."/>
            <person name="Comandatore F."/>
            <person name="Degli Esposti M."/>
            <person name="Ricci I."/>
            <person name="Alma A."/>
            <person name="Favia G."/>
            <person name="Bandi C."/>
            <person name="Daffonchio D."/>
        </authorList>
    </citation>
    <scope>NUCLEOTIDE SEQUENCE [LARGE SCALE GENOMIC DNA]</scope>
    <source>
        <strain evidence="2 3">SF2.1</strain>
    </source>
</reference>
<dbReference type="PANTHER" id="PTHR43792:SF16">
    <property type="entry name" value="N-ACETYLTRANSFERASE DOMAIN-CONTAINING PROTEIN"/>
    <property type="match status" value="1"/>
</dbReference>
<dbReference type="EMBL" id="CBLX010000003">
    <property type="protein sequence ID" value="CDG38239.1"/>
    <property type="molecule type" value="Genomic_DNA"/>
</dbReference>
<accession>A0A060QAW4</accession>
<gene>
    <name evidence="2" type="ORF">ASAP_0194</name>
</gene>
<evidence type="ECO:0000259" key="1">
    <source>
        <dbReference type="PROSITE" id="PS51186"/>
    </source>
</evidence>
<evidence type="ECO:0000313" key="3">
    <source>
        <dbReference type="Proteomes" id="UP000027583"/>
    </source>
</evidence>
<protein>
    <recommendedName>
        <fullName evidence="1">N-acetyltransferase domain-containing protein</fullName>
    </recommendedName>
</protein>
<reference evidence="2 3" key="2">
    <citation type="journal article" date="2014" name="PLoS ONE">
        <title>Evolution of mitochondria reconstructed from the energy metabolism of living bacteria.</title>
        <authorList>
            <person name="Degli Esposti M."/>
            <person name="Chouaia B."/>
            <person name="Comandatore F."/>
            <person name="Crotti E."/>
            <person name="Sassera D."/>
            <person name="Lievens P.M."/>
            <person name="Daffonchio D."/>
            <person name="Bandi C."/>
        </authorList>
    </citation>
    <scope>NUCLEOTIDE SEQUENCE [LARGE SCALE GENOMIC DNA]</scope>
    <source>
        <strain evidence="2 3">SF2.1</strain>
    </source>
</reference>
<name>A0A060QAW4_9PROT</name>
<dbReference type="Gene3D" id="3.40.630.30">
    <property type="match status" value="1"/>
</dbReference>
<dbReference type="InterPro" id="IPR016181">
    <property type="entry name" value="Acyl_CoA_acyltransferase"/>
</dbReference>
<dbReference type="Proteomes" id="UP000027583">
    <property type="component" value="Unassembled WGS sequence"/>
</dbReference>
<dbReference type="RefSeq" id="WP_023978411.1">
    <property type="nucleotide sequence ID" value="NZ_CBLX010000003.1"/>
</dbReference>
<dbReference type="eggNOG" id="COG1670">
    <property type="taxonomic scope" value="Bacteria"/>
</dbReference>